<keyword evidence="2" id="KW-1133">Transmembrane helix</keyword>
<keyword evidence="2" id="KW-0812">Transmembrane</keyword>
<accession>A0A1X2IX61</accession>
<evidence type="ECO:0000313" key="4">
    <source>
        <dbReference type="Proteomes" id="UP000193560"/>
    </source>
</evidence>
<feature type="compositionally biased region" description="Low complexity" evidence="1">
    <location>
        <begin position="20"/>
        <end position="32"/>
    </location>
</feature>
<dbReference type="OrthoDB" id="3253553at2759"/>
<feature type="transmembrane region" description="Helical" evidence="2">
    <location>
        <begin position="97"/>
        <end position="117"/>
    </location>
</feature>
<keyword evidence="2" id="KW-0472">Membrane</keyword>
<sequence>MKKDNNKCPRSSNSADQTKKATPSSPTSSESKSYFKDDQDADENGISPSSFHPPNIGRLVIRFWQFIAAIGALGFQIGASHYSGIAFVFRDPTLQYYTYAIDFMSLMWVLFLIYVYLTRRFGGNTGKVKRPVAFVTDTALSVMFGVSSFYQFATYNCPPGRYNGWCDFHNTGRFFLLSLFLSYAIMMCWDLFGGCNCLRA</sequence>
<feature type="transmembrane region" description="Helical" evidence="2">
    <location>
        <begin position="132"/>
        <end position="153"/>
    </location>
</feature>
<dbReference type="Proteomes" id="UP000193560">
    <property type="component" value="Unassembled WGS sequence"/>
</dbReference>
<dbReference type="EMBL" id="MCGE01000003">
    <property type="protein sequence ID" value="ORZ23630.1"/>
    <property type="molecule type" value="Genomic_DNA"/>
</dbReference>
<comment type="caution">
    <text evidence="3">The sequence shown here is derived from an EMBL/GenBank/DDBJ whole genome shotgun (WGS) entry which is preliminary data.</text>
</comment>
<name>A0A1X2IX61_9FUNG</name>
<organism evidence="3 4">
    <name type="scientific">Absidia repens</name>
    <dbReference type="NCBI Taxonomy" id="90262"/>
    <lineage>
        <taxon>Eukaryota</taxon>
        <taxon>Fungi</taxon>
        <taxon>Fungi incertae sedis</taxon>
        <taxon>Mucoromycota</taxon>
        <taxon>Mucoromycotina</taxon>
        <taxon>Mucoromycetes</taxon>
        <taxon>Mucorales</taxon>
        <taxon>Cunninghamellaceae</taxon>
        <taxon>Absidia</taxon>
    </lineage>
</organism>
<evidence type="ECO:0000256" key="2">
    <source>
        <dbReference type="SAM" id="Phobius"/>
    </source>
</evidence>
<protein>
    <recommendedName>
        <fullName evidence="5">MARVEL domain-containing protein</fullName>
    </recommendedName>
</protein>
<evidence type="ECO:0000313" key="3">
    <source>
        <dbReference type="EMBL" id="ORZ23630.1"/>
    </source>
</evidence>
<feature type="region of interest" description="Disordered" evidence="1">
    <location>
        <begin position="1"/>
        <end position="49"/>
    </location>
</feature>
<feature type="transmembrane region" description="Helical" evidence="2">
    <location>
        <begin position="173"/>
        <end position="192"/>
    </location>
</feature>
<feature type="transmembrane region" description="Helical" evidence="2">
    <location>
        <begin position="59"/>
        <end position="77"/>
    </location>
</feature>
<keyword evidence="4" id="KW-1185">Reference proteome</keyword>
<evidence type="ECO:0000256" key="1">
    <source>
        <dbReference type="SAM" id="MobiDB-lite"/>
    </source>
</evidence>
<dbReference type="AlphaFoldDB" id="A0A1X2IX61"/>
<proteinExistence type="predicted"/>
<reference evidence="3 4" key="1">
    <citation type="submission" date="2016-07" db="EMBL/GenBank/DDBJ databases">
        <title>Pervasive Adenine N6-methylation of Active Genes in Fungi.</title>
        <authorList>
            <consortium name="DOE Joint Genome Institute"/>
            <person name="Mondo S.J."/>
            <person name="Dannebaum R.O."/>
            <person name="Kuo R.C."/>
            <person name="Labutti K."/>
            <person name="Haridas S."/>
            <person name="Kuo A."/>
            <person name="Salamov A."/>
            <person name="Ahrendt S.R."/>
            <person name="Lipzen A."/>
            <person name="Sullivan W."/>
            <person name="Andreopoulos W.B."/>
            <person name="Clum A."/>
            <person name="Lindquist E."/>
            <person name="Daum C."/>
            <person name="Ramamoorthy G.K."/>
            <person name="Gryganskyi A."/>
            <person name="Culley D."/>
            <person name="Magnuson J.K."/>
            <person name="James T.Y."/>
            <person name="O'Malley M.A."/>
            <person name="Stajich J.E."/>
            <person name="Spatafora J.W."/>
            <person name="Visel A."/>
            <person name="Grigoriev I.V."/>
        </authorList>
    </citation>
    <scope>NUCLEOTIDE SEQUENCE [LARGE SCALE GENOMIC DNA]</scope>
    <source>
        <strain evidence="3 4">NRRL 1336</strain>
    </source>
</reference>
<evidence type="ECO:0008006" key="5">
    <source>
        <dbReference type="Google" id="ProtNLM"/>
    </source>
</evidence>
<gene>
    <name evidence="3" type="ORF">BCR42DRAFT_487562</name>
</gene>